<dbReference type="STRING" id="1502745.SAMN02799620_04471"/>
<gene>
    <name evidence="3" type="ORF">SAMN02799620_04471</name>
</gene>
<feature type="domain" description="BON" evidence="2">
    <location>
        <begin position="86"/>
        <end position="153"/>
    </location>
</feature>
<reference evidence="4" key="1">
    <citation type="submission" date="2016-10" db="EMBL/GenBank/DDBJ databases">
        <authorList>
            <person name="Varghese N."/>
            <person name="Submissions S."/>
        </authorList>
    </citation>
    <scope>NUCLEOTIDE SEQUENCE [LARGE SCALE GENOMIC DNA]</scope>
    <source>
        <strain evidence="4">UNC267MFSha1.1M11</strain>
    </source>
</reference>
<dbReference type="SMART" id="SM00749">
    <property type="entry name" value="BON"/>
    <property type="match status" value="3"/>
</dbReference>
<accession>A0A1G4WRB8</accession>
<dbReference type="InterPro" id="IPR007055">
    <property type="entry name" value="BON_dom"/>
</dbReference>
<evidence type="ECO:0000313" key="3">
    <source>
        <dbReference type="EMBL" id="SCX27948.1"/>
    </source>
</evidence>
<dbReference type="InterPro" id="IPR051686">
    <property type="entry name" value="Lipoprotein_DolP"/>
</dbReference>
<dbReference type="Pfam" id="PF04972">
    <property type="entry name" value="BON"/>
    <property type="match status" value="3"/>
</dbReference>
<evidence type="ECO:0000259" key="2">
    <source>
        <dbReference type="PROSITE" id="PS50914"/>
    </source>
</evidence>
<dbReference type="Proteomes" id="UP000199707">
    <property type="component" value="Unassembled WGS sequence"/>
</dbReference>
<organism evidence="3 4">
    <name type="scientific">Mycolicibacterium fluoranthenivorans</name>
    <dbReference type="NCBI Taxonomy" id="258505"/>
    <lineage>
        <taxon>Bacteria</taxon>
        <taxon>Bacillati</taxon>
        <taxon>Actinomycetota</taxon>
        <taxon>Actinomycetes</taxon>
        <taxon>Mycobacteriales</taxon>
        <taxon>Mycobacteriaceae</taxon>
        <taxon>Mycolicibacterium</taxon>
    </lineage>
</organism>
<feature type="domain" description="BON" evidence="2">
    <location>
        <begin position="156"/>
        <end position="224"/>
    </location>
</feature>
<protein>
    <submittedName>
        <fullName evidence="3">Osmotically-inducible protein OsmY, contains BON domain</fullName>
    </submittedName>
</protein>
<dbReference type="AlphaFoldDB" id="A0A1G4WRB8"/>
<sequence>MTLTSRTPTRSDPEVRAAVTAELEWAPDMVAAHIGVTADHGVVVLTGDVDKYCERTAASEAALRVRGVTAVVNEIRVRPKSTYTLGETDIAREVEHALRSTASIPDTVKAEIVGHQVNLTGVVEWDYQRRAAARAVQHVLGVTSVNNGISLTPRQPAPDTEERIRQAIARNALLDPETVHVRVAEDRVTLTGSVPSWAARRQADLAAWSSPHVSEVFNYIVVKESAAHGNSLGSTARGTK</sequence>
<dbReference type="EMBL" id="FMUB01000009">
    <property type="protein sequence ID" value="SCX27948.1"/>
    <property type="molecule type" value="Genomic_DNA"/>
</dbReference>
<evidence type="ECO:0000256" key="1">
    <source>
        <dbReference type="ARBA" id="ARBA00022729"/>
    </source>
</evidence>
<dbReference type="PANTHER" id="PTHR34606:SF4">
    <property type="entry name" value="OUTER MEMBRANE LIPOPROTEIN DOLP"/>
    <property type="match status" value="1"/>
</dbReference>
<feature type="domain" description="BON" evidence="2">
    <location>
        <begin position="11"/>
        <end position="79"/>
    </location>
</feature>
<evidence type="ECO:0000313" key="4">
    <source>
        <dbReference type="Proteomes" id="UP000199707"/>
    </source>
</evidence>
<dbReference type="InterPro" id="IPR014004">
    <property type="entry name" value="Transpt-assoc_nodulatn_dom_bac"/>
</dbReference>
<dbReference type="Gene3D" id="3.30.1340.30">
    <property type="match status" value="3"/>
</dbReference>
<dbReference type="RefSeq" id="WP_090361284.1">
    <property type="nucleotide sequence ID" value="NZ_FMUB01000009.1"/>
</dbReference>
<name>A0A1G4WRB8_9MYCO</name>
<dbReference type="PROSITE" id="PS50914">
    <property type="entry name" value="BON"/>
    <property type="match status" value="3"/>
</dbReference>
<proteinExistence type="predicted"/>
<keyword evidence="1" id="KW-0732">Signal</keyword>
<dbReference type="PANTHER" id="PTHR34606">
    <property type="entry name" value="BON DOMAIN-CONTAINING PROTEIN"/>
    <property type="match status" value="1"/>
</dbReference>